<dbReference type="Proteomes" id="UP000431826">
    <property type="component" value="Unassembled WGS sequence"/>
</dbReference>
<dbReference type="GeneID" id="96281436"/>
<accession>A0A640UHL1</accession>
<proteinExistence type="predicted"/>
<evidence type="ECO:0000313" key="2">
    <source>
        <dbReference type="Proteomes" id="UP000431826"/>
    </source>
</evidence>
<keyword evidence="2" id="KW-1185">Reference proteome</keyword>
<sequence>MSATACRGYLAAADDAGLLQHLHGHPFVAGERHDPLLEERQLLIEFCATDLLTVPHRVAEVVELASHGAPGADAIMVRAPESVRLPGPWRRHTTYVQCSGPLRATPSPAPGLTVRRAEPGRDDADVARWLAKAFVDGSADHGVTADGGVADGLAREFLDAPDRVSYVACLDGRVIGHATLLCAADDPVTGRQYVDLVDVLVEAEDAVRRQATGMLTEAASVHAHGLELPLLGSVIHPASPSGPGDGDRIVTSLVARGWAIDHVFWHLPGANGEKDGT</sequence>
<dbReference type="AlphaFoldDB" id="A0A640UHL1"/>
<evidence type="ECO:0000313" key="1">
    <source>
        <dbReference type="EMBL" id="GFE35553.1"/>
    </source>
</evidence>
<name>A0A640UHL1_9ACTN</name>
<comment type="caution">
    <text evidence="1">The sequence shown here is derived from an EMBL/GenBank/DDBJ whole genome shotgun (WGS) entry which is preliminary data.</text>
</comment>
<dbReference type="Gene3D" id="3.40.630.30">
    <property type="match status" value="1"/>
</dbReference>
<reference evidence="1 2" key="1">
    <citation type="submission" date="2019-12" db="EMBL/GenBank/DDBJ databases">
        <title>Whole genome shotgun sequence of Streptomyces tubercidicus NBRC 13090.</title>
        <authorList>
            <person name="Ichikawa N."/>
            <person name="Kimura A."/>
            <person name="Kitahashi Y."/>
            <person name="Komaki H."/>
            <person name="Tamura T."/>
        </authorList>
    </citation>
    <scope>NUCLEOTIDE SEQUENCE [LARGE SCALE GENOMIC DNA]</scope>
    <source>
        <strain evidence="1 2">NBRC 13090</strain>
    </source>
</reference>
<protein>
    <submittedName>
        <fullName evidence="1">Uncharacterized protein</fullName>
    </submittedName>
</protein>
<dbReference type="EMBL" id="BLIR01000001">
    <property type="protein sequence ID" value="GFE35553.1"/>
    <property type="molecule type" value="Genomic_DNA"/>
</dbReference>
<gene>
    <name evidence="1" type="ORF">Stube_02260</name>
</gene>
<dbReference type="RefSeq" id="WP_159742051.1">
    <property type="nucleotide sequence ID" value="NZ_BLIR01000001.1"/>
</dbReference>
<dbReference type="SUPFAM" id="SSF55729">
    <property type="entry name" value="Acyl-CoA N-acyltransferases (Nat)"/>
    <property type="match status" value="1"/>
</dbReference>
<dbReference type="InterPro" id="IPR016181">
    <property type="entry name" value="Acyl_CoA_acyltransferase"/>
</dbReference>
<dbReference type="OrthoDB" id="4097864at2"/>
<organism evidence="1 2">
    <name type="scientific">Streptomyces tubercidicus</name>
    <dbReference type="NCBI Taxonomy" id="47759"/>
    <lineage>
        <taxon>Bacteria</taxon>
        <taxon>Bacillati</taxon>
        <taxon>Actinomycetota</taxon>
        <taxon>Actinomycetes</taxon>
        <taxon>Kitasatosporales</taxon>
        <taxon>Streptomycetaceae</taxon>
        <taxon>Streptomyces</taxon>
    </lineage>
</organism>